<evidence type="ECO:0000313" key="2">
    <source>
        <dbReference type="Proteomes" id="UP000619838"/>
    </source>
</evidence>
<dbReference type="CDD" id="cd21471">
    <property type="entry name" value="CrtC-like"/>
    <property type="match status" value="1"/>
</dbReference>
<dbReference type="Proteomes" id="UP000619838">
    <property type="component" value="Unassembled WGS sequence"/>
</dbReference>
<protein>
    <submittedName>
        <fullName evidence="1">Carotenoid 1,2-hydratase</fullName>
    </submittedName>
</protein>
<sequence>MNISTELEQDVWHDLKEPGSYEWWYFDAEDEEQGISLVCIWFAGFAFSPYYMQHYLDWQRNSRQDAPQALEYAGFSFQLYRNGREIVNFIKEGPEHLFQSSGSDIDVSFENNRFHYDSASSTYVLDIDFDYPARRQQVNAQLRFHALRRFSYTKHDNNNNGHVPHHQWLLGVPRAGVQGTVNLTDTLRRRTSTWTISARGYHDHNLGAMPVHEYIDKWYWGRAYSPKYDLIYYVIYFRNNGYRPLAITMLHDNENDRFMVHDELDVRESAFTRGLFAPVHSRALNFSRGDFDIDISQDRVLDTGPFYLRFGSSISFRLDGEHQGELRGISEFLKPGRLQSPVLRFFTRSRVWREGERSFMYDRYNFIKTYFNWFKP</sequence>
<evidence type="ECO:0000313" key="1">
    <source>
        <dbReference type="EMBL" id="MBF0637589.1"/>
    </source>
</evidence>
<accession>A0ABR9XUD7</accession>
<keyword evidence="2" id="KW-1185">Reference proteome</keyword>
<dbReference type="SUPFAM" id="SSF159245">
    <property type="entry name" value="AttH-like"/>
    <property type="match status" value="1"/>
</dbReference>
<proteinExistence type="predicted"/>
<gene>
    <name evidence="1" type="ORF">INT08_10450</name>
</gene>
<comment type="caution">
    <text evidence="1">The sequence shown here is derived from an EMBL/GenBank/DDBJ whole genome shotgun (WGS) entry which is preliminary data.</text>
</comment>
<dbReference type="EMBL" id="JADGII010000028">
    <property type="protein sequence ID" value="MBF0637589.1"/>
    <property type="molecule type" value="Genomic_DNA"/>
</dbReference>
<dbReference type="RefSeq" id="WP_175187781.1">
    <property type="nucleotide sequence ID" value="NZ_JABVZQ010000021.1"/>
</dbReference>
<organism evidence="1 2">
    <name type="scientific">Prosthecochloris ethylica</name>
    <dbReference type="NCBI Taxonomy" id="2743976"/>
    <lineage>
        <taxon>Bacteria</taxon>
        <taxon>Pseudomonadati</taxon>
        <taxon>Chlorobiota</taxon>
        <taxon>Chlorobiia</taxon>
        <taxon>Chlorobiales</taxon>
        <taxon>Chlorobiaceae</taxon>
        <taxon>Prosthecochloris</taxon>
    </lineage>
</organism>
<name>A0ABR9XUD7_9CHLB</name>
<reference evidence="1 2" key="1">
    <citation type="journal article" date="2020" name="Microorganisms">
        <title>Simultaneous Genome Sequencing of Prosthecochloris ethylica and Desulfuromonas acetoxidans within a Syntrophic Mixture Reveals Unique Pili and Protein Interactions.</title>
        <authorList>
            <person name="Kyndt J.A."/>
            <person name="Van Beeumen J.J."/>
            <person name="Meyer T.E."/>
        </authorList>
    </citation>
    <scope>NUCLEOTIDE SEQUENCE [LARGE SCALE GENOMIC DNA]</scope>
    <source>
        <strain evidence="1 2">N3</strain>
    </source>
</reference>